<name>A0AC35GUG4_9BILA</name>
<reference evidence="2" key="1">
    <citation type="submission" date="2022-11" db="UniProtKB">
        <authorList>
            <consortium name="WormBaseParasite"/>
        </authorList>
    </citation>
    <scope>IDENTIFICATION</scope>
</reference>
<accession>A0AC35GUG4</accession>
<organism evidence="1 2">
    <name type="scientific">Panagrolaimus sp. PS1159</name>
    <dbReference type="NCBI Taxonomy" id="55785"/>
    <lineage>
        <taxon>Eukaryota</taxon>
        <taxon>Metazoa</taxon>
        <taxon>Ecdysozoa</taxon>
        <taxon>Nematoda</taxon>
        <taxon>Chromadorea</taxon>
        <taxon>Rhabditida</taxon>
        <taxon>Tylenchina</taxon>
        <taxon>Panagrolaimomorpha</taxon>
        <taxon>Panagrolaimoidea</taxon>
        <taxon>Panagrolaimidae</taxon>
        <taxon>Panagrolaimus</taxon>
    </lineage>
</organism>
<proteinExistence type="predicted"/>
<dbReference type="Proteomes" id="UP000887580">
    <property type="component" value="Unplaced"/>
</dbReference>
<sequence>MNAKNSKSDGKNQRFSETKEEERSNEYHQEYKTKTVNDLIDELDHPKDPTTKGDQPRAKLVSLLDMPPVEWPESFSILGSALDDPAYYNFGKSAPEKKSILGPGSRTFSSSNIDVNDPHFQSLVQKQIEMANKLKKDEENDMQSENPSSSFTTDAACNNKPSTSKKSSGWAYDDPFSTSENLNDDEKTVFFDNPPSCLLYKGMESYQPSSSQWSGYDVTTTPGMPYGYIDPYETHYHRRGKYQESRGQNKKRYDNVTRRGGFNSSRNYTERFGKSAPNFGDSYGKSGGGSGSHDRNDISFTKYASNIDNCDSNEETSSHFDNGLPREFVKKGTAIRKYRKKPDRSTSKHSRRIGRNNDYSSDGHRSSVSHSPSRNRFPSRRSPHRHSRSRSRSPVYGKSNRYH</sequence>
<evidence type="ECO:0000313" key="2">
    <source>
        <dbReference type="WBParaSite" id="PS1159_v2.g8331.t1"/>
    </source>
</evidence>
<evidence type="ECO:0000313" key="1">
    <source>
        <dbReference type="Proteomes" id="UP000887580"/>
    </source>
</evidence>
<dbReference type="WBParaSite" id="PS1159_v2.g8331.t1">
    <property type="protein sequence ID" value="PS1159_v2.g8331.t1"/>
    <property type="gene ID" value="PS1159_v2.g8331"/>
</dbReference>
<protein>
    <submittedName>
        <fullName evidence="2">Uncharacterized protein</fullName>
    </submittedName>
</protein>